<dbReference type="EMBL" id="NMUH01002956">
    <property type="protein sequence ID" value="MQM02988.1"/>
    <property type="molecule type" value="Genomic_DNA"/>
</dbReference>
<dbReference type="AlphaFoldDB" id="A0A843W7M4"/>
<evidence type="ECO:0000313" key="2">
    <source>
        <dbReference type="EMBL" id="MQM02988.1"/>
    </source>
</evidence>
<gene>
    <name evidence="2" type="ORF">Taro_035760</name>
</gene>
<evidence type="ECO:0000313" key="3">
    <source>
        <dbReference type="Proteomes" id="UP000652761"/>
    </source>
</evidence>
<sequence>LETPVGPEGFEEEGGRGAPKEEKNLAGLEERKDMVGREGPKRRVRSVGRKMERCRVGHKKEMAVCSGGQNATGFPVTFRTQQGVGRNGPENSACRAVASSVGVSSDSGNSLGIYLKEGVGSSTGRVGSNNRGIVPKDCVALVMERGTTPWSGKVHNNSVRGRESLEGEIPYEYFDLNLVGNDYDWHMIKRPLDGQDWREGLPLSECAWYFDNDRHARDVFLDFEEHARSRGFLLLTLLVAP</sequence>
<proteinExistence type="predicted"/>
<feature type="region of interest" description="Disordered" evidence="1">
    <location>
        <begin position="1"/>
        <end position="48"/>
    </location>
</feature>
<dbReference type="Proteomes" id="UP000652761">
    <property type="component" value="Unassembled WGS sequence"/>
</dbReference>
<feature type="non-terminal residue" evidence="2">
    <location>
        <position position="241"/>
    </location>
</feature>
<feature type="compositionally biased region" description="Basic and acidic residues" evidence="1">
    <location>
        <begin position="13"/>
        <end position="41"/>
    </location>
</feature>
<keyword evidence="3" id="KW-1185">Reference proteome</keyword>
<evidence type="ECO:0000256" key="1">
    <source>
        <dbReference type="SAM" id="MobiDB-lite"/>
    </source>
</evidence>
<organism evidence="2 3">
    <name type="scientific">Colocasia esculenta</name>
    <name type="common">Wild taro</name>
    <name type="synonym">Arum esculentum</name>
    <dbReference type="NCBI Taxonomy" id="4460"/>
    <lineage>
        <taxon>Eukaryota</taxon>
        <taxon>Viridiplantae</taxon>
        <taxon>Streptophyta</taxon>
        <taxon>Embryophyta</taxon>
        <taxon>Tracheophyta</taxon>
        <taxon>Spermatophyta</taxon>
        <taxon>Magnoliopsida</taxon>
        <taxon>Liliopsida</taxon>
        <taxon>Araceae</taxon>
        <taxon>Aroideae</taxon>
        <taxon>Colocasieae</taxon>
        <taxon>Colocasia</taxon>
    </lineage>
</organism>
<protein>
    <submittedName>
        <fullName evidence="2">Uncharacterized protein</fullName>
    </submittedName>
</protein>
<reference evidence="2" key="1">
    <citation type="submission" date="2017-07" db="EMBL/GenBank/DDBJ databases">
        <title>Taro Niue Genome Assembly and Annotation.</title>
        <authorList>
            <person name="Atibalentja N."/>
            <person name="Keating K."/>
            <person name="Fields C.J."/>
        </authorList>
    </citation>
    <scope>NUCLEOTIDE SEQUENCE</scope>
    <source>
        <strain evidence="2">Niue_2</strain>
        <tissue evidence="2">Leaf</tissue>
    </source>
</reference>
<name>A0A843W7M4_COLES</name>
<comment type="caution">
    <text evidence="2">The sequence shown here is derived from an EMBL/GenBank/DDBJ whole genome shotgun (WGS) entry which is preliminary data.</text>
</comment>
<accession>A0A843W7M4</accession>